<feature type="non-terminal residue" evidence="6">
    <location>
        <position position="1"/>
    </location>
</feature>
<feature type="non-terminal residue" evidence="6">
    <location>
        <position position="358"/>
    </location>
</feature>
<keyword evidence="1 6" id="KW-0696">RNA-directed RNA polymerase</keyword>
<dbReference type="InterPro" id="IPR043502">
    <property type="entry name" value="DNA/RNA_pol_sf"/>
</dbReference>
<evidence type="ECO:0000256" key="2">
    <source>
        <dbReference type="ARBA" id="ARBA00022679"/>
    </source>
</evidence>
<dbReference type="PROSITE" id="PS50507">
    <property type="entry name" value="RDRP_SSRNA_POS"/>
    <property type="match status" value="1"/>
</dbReference>
<organism evidence="6">
    <name type="scientific">Pinus sylvestris partitivirus NL-2005</name>
    <dbReference type="NCBI Taxonomy" id="328694"/>
    <lineage>
        <taxon>Viruses</taxon>
        <taxon>Riboviria</taxon>
        <taxon>Orthornavirae</taxon>
        <taxon>Pisuviricota</taxon>
        <taxon>Duplopiviricetes</taxon>
        <taxon>Durnavirales</taxon>
        <taxon>Partitiviridae</taxon>
    </lineage>
</organism>
<dbReference type="InterPro" id="IPR001205">
    <property type="entry name" value="RNA-dir_pol_C"/>
</dbReference>
<feature type="domain" description="RdRp catalytic" evidence="5">
    <location>
        <begin position="123"/>
        <end position="242"/>
    </location>
</feature>
<name>Q3ZDC6_9VIRU</name>
<keyword evidence="2" id="KW-0808">Transferase</keyword>
<sequence length="358" mass="41122">SAAGYGYTGRKGDPGNHIRAVRTANATIRDLADQMISNQSQTVYNWLMYTTPDIAFTRTQLSYLPDKMKIRNVWGAPFHSILIEGLTAQPLMEYFARHRTFFTIGEDPKIRVPQIISELVQNRTVYCIDWSGFDASVSAEGIDFAFSLIKRMLTFNSELDELCFEVSRLNFIHRKLIDPEGRILLKHRGIPSGSYYTMLVDTIINARRILYMFHHLTGELPTVHCQGDDSLTGVRPDFQVSRGHIAAICKEQAWDINPDKLKISRYPEELEYLGRTSSGDYNHRERQKVIRLAIFTEYPVTSPQISAARAHALCIDSSYRIPELVQAWKSLTRQYGEVPPEQLDRRLRPYDPTKFLRA</sequence>
<evidence type="ECO:0000259" key="5">
    <source>
        <dbReference type="PROSITE" id="PS50507"/>
    </source>
</evidence>
<evidence type="ECO:0000256" key="3">
    <source>
        <dbReference type="ARBA" id="ARBA00022695"/>
    </source>
</evidence>
<dbReference type="Pfam" id="PF00680">
    <property type="entry name" value="RdRP_1"/>
    <property type="match status" value="1"/>
</dbReference>
<dbReference type="GO" id="GO:0006351">
    <property type="term" value="P:DNA-templated transcription"/>
    <property type="evidence" value="ECO:0007669"/>
    <property type="project" value="InterPro"/>
</dbReference>
<dbReference type="InterPro" id="IPR007094">
    <property type="entry name" value="RNA-dir_pol_PSvirus"/>
</dbReference>
<proteinExistence type="predicted"/>
<protein>
    <submittedName>
        <fullName evidence="6">Putative RNA-dependent RNA polymerase</fullName>
    </submittedName>
</protein>
<accession>Q3ZDC6</accession>
<evidence type="ECO:0000256" key="1">
    <source>
        <dbReference type="ARBA" id="ARBA00022484"/>
    </source>
</evidence>
<keyword evidence="4" id="KW-0693">Viral RNA replication</keyword>
<dbReference type="GO" id="GO:0039694">
    <property type="term" value="P:viral RNA genome replication"/>
    <property type="evidence" value="ECO:0007669"/>
    <property type="project" value="InterPro"/>
</dbReference>
<dbReference type="GO" id="GO:0003723">
    <property type="term" value="F:RNA binding"/>
    <property type="evidence" value="ECO:0007669"/>
    <property type="project" value="InterPro"/>
</dbReference>
<dbReference type="SUPFAM" id="SSF56672">
    <property type="entry name" value="DNA/RNA polymerases"/>
    <property type="match status" value="1"/>
</dbReference>
<evidence type="ECO:0000256" key="4">
    <source>
        <dbReference type="ARBA" id="ARBA00022953"/>
    </source>
</evidence>
<dbReference type="EMBL" id="AY973825">
    <property type="protein sequence ID" value="AAY51483.1"/>
    <property type="molecule type" value="Genomic_RNA"/>
</dbReference>
<keyword evidence="3" id="KW-0548">Nucleotidyltransferase</keyword>
<reference evidence="6" key="1">
    <citation type="journal article" date="2006" name="Virus Genes">
        <title>Searching for a new putative cryptic virus in Pinus sylvestris L.</title>
        <authorList>
            <person name="Veliceasa D."/>
            <person name="Enunlu N."/>
            <person name="Kos P.B."/>
            <person name="Koster S."/>
            <person name="Beuther E."/>
            <person name="Morgun B."/>
            <person name="Deshmukh S.D."/>
            <person name="Lukacs N."/>
        </authorList>
    </citation>
    <scope>NUCLEOTIDE SEQUENCE</scope>
</reference>
<evidence type="ECO:0000313" key="6">
    <source>
        <dbReference type="EMBL" id="AAY51483.1"/>
    </source>
</evidence>
<dbReference type="GO" id="GO:0003968">
    <property type="term" value="F:RNA-directed RNA polymerase activity"/>
    <property type="evidence" value="ECO:0007669"/>
    <property type="project" value="UniProtKB-KW"/>
</dbReference>